<dbReference type="OrthoDB" id="25004at2"/>
<dbReference type="PANTHER" id="PTHR30404">
    <property type="entry name" value="N-ACETYLMURAMOYL-L-ALANINE AMIDASE"/>
    <property type="match status" value="1"/>
</dbReference>
<evidence type="ECO:0000256" key="1">
    <source>
        <dbReference type="ARBA" id="ARBA00022801"/>
    </source>
</evidence>
<evidence type="ECO:0000313" key="4">
    <source>
        <dbReference type="Proteomes" id="UP000000211"/>
    </source>
</evidence>
<name>K7QYY3_THEOS</name>
<dbReference type="GO" id="GO:0009253">
    <property type="term" value="P:peptidoglycan catabolic process"/>
    <property type="evidence" value="ECO:0007669"/>
    <property type="project" value="InterPro"/>
</dbReference>
<proteinExistence type="predicted"/>
<reference evidence="3 4" key="1">
    <citation type="journal article" date="2013" name="Genome Announc.">
        <title>Whole Genome Sequencing of Thermus oshimai JL-2 and Thermus thermophilus JL-18, Incomplete Denitrifiers from the United States Great Basin.</title>
        <authorList>
            <person name="Murugapiran S.K."/>
            <person name="Huntemann M."/>
            <person name="Wei C.L."/>
            <person name="Han J."/>
            <person name="Detter J.C."/>
            <person name="Han C.S."/>
            <person name="Erkkila T.H."/>
            <person name="Teshima H."/>
            <person name="Chen A."/>
            <person name="Kyrpides N."/>
            <person name="Mavrommatis K."/>
            <person name="Markowitz V."/>
            <person name="Szeto E."/>
            <person name="Ivanova N."/>
            <person name="Pagani I."/>
            <person name="Lam J."/>
            <person name="McDonald A.I."/>
            <person name="Dodsworth J.A."/>
            <person name="Pati A."/>
            <person name="Goodwin L."/>
            <person name="Peters L."/>
            <person name="Pitluck S."/>
            <person name="Woyke T."/>
            <person name="Hedlund B.P."/>
        </authorList>
    </citation>
    <scope>NUCLEOTIDE SEQUENCE</scope>
    <source>
        <strain evidence="3 4">JL-2</strain>
    </source>
</reference>
<dbReference type="STRING" id="751945.Theos_0914"/>
<dbReference type="AlphaFoldDB" id="K7QYY3"/>
<dbReference type="EMBL" id="CP003249">
    <property type="protein sequence ID" value="AFV75970.1"/>
    <property type="molecule type" value="Genomic_DNA"/>
</dbReference>
<dbReference type="GO" id="GO:0030288">
    <property type="term" value="C:outer membrane-bounded periplasmic space"/>
    <property type="evidence" value="ECO:0007669"/>
    <property type="project" value="TreeGrafter"/>
</dbReference>
<keyword evidence="1" id="KW-0378">Hydrolase</keyword>
<protein>
    <submittedName>
        <fullName evidence="3">N-acetylmuramoyl-L-alanine amidase</fullName>
    </submittedName>
</protein>
<accession>K7QYY3</accession>
<dbReference type="PANTHER" id="PTHR30404:SF0">
    <property type="entry name" value="N-ACETYLMURAMOYL-L-ALANINE AMIDASE AMIC"/>
    <property type="match status" value="1"/>
</dbReference>
<dbReference type="HOGENOM" id="CLU_050366_0_0_0"/>
<evidence type="ECO:0000313" key="3">
    <source>
        <dbReference type="EMBL" id="AFV75970.1"/>
    </source>
</evidence>
<dbReference type="GO" id="GO:0008745">
    <property type="term" value="F:N-acetylmuramoyl-L-alanine amidase activity"/>
    <property type="evidence" value="ECO:0007669"/>
    <property type="project" value="InterPro"/>
</dbReference>
<evidence type="ECO:0000259" key="2">
    <source>
        <dbReference type="Pfam" id="PF01520"/>
    </source>
</evidence>
<dbReference type="PATRIC" id="fig|751945.3.peg.906"/>
<dbReference type="RefSeq" id="WP_016329161.1">
    <property type="nucleotide sequence ID" value="NC_019386.1"/>
</dbReference>
<dbReference type="CDD" id="cd02696">
    <property type="entry name" value="MurNAc-LAA"/>
    <property type="match status" value="1"/>
</dbReference>
<feature type="domain" description="MurNAc-LAA" evidence="2">
    <location>
        <begin position="201"/>
        <end position="375"/>
    </location>
</feature>
<dbReference type="SUPFAM" id="SSF53187">
    <property type="entry name" value="Zn-dependent exopeptidases"/>
    <property type="match status" value="1"/>
</dbReference>
<dbReference type="Pfam" id="PF01520">
    <property type="entry name" value="Amidase_3"/>
    <property type="match status" value="1"/>
</dbReference>
<dbReference type="eggNOG" id="COG0860">
    <property type="taxonomic scope" value="Bacteria"/>
</dbReference>
<dbReference type="InterPro" id="IPR050695">
    <property type="entry name" value="N-acetylmuramoyl_amidase_3"/>
</dbReference>
<dbReference type="KEGG" id="tos:Theos_0914"/>
<gene>
    <name evidence="3" type="ORF">Theos_0914</name>
</gene>
<dbReference type="InterPro" id="IPR002508">
    <property type="entry name" value="MurNAc-LAA_cat"/>
</dbReference>
<dbReference type="Proteomes" id="UP000000211">
    <property type="component" value="Chromosome"/>
</dbReference>
<sequence length="379" mass="40018">MRSWIALFLLGLALAQAPKPLKAGALTGEALYPGGRGVSYGEAGLLARGLGLALWQGKDQVALGLGARYKAFPLLDKEAEAAARGAAWRQGEKVYVPLRPLAEALGLQYRAQEGVFLTLPWAAYLGAEGENPRVFRFDREVNAVVRPEGVLFLLARGEGPGLEQEALGLFLPLPTPPDRVYYPGGGRVVLAWGRASPKPTVLLDPGHGGEDAGVEAGGLREKDLTLDLARRTAALLPGAQLTRTGDQTLSLGERLALAERASVVVSFHAAQGAGIALYLPKDRPSPLARSAEGLLATSPPDRARLLKVYAGSPERLAQALEAAFAKRGLVVARAEGPYALTRVSGAAVLLEVGLERLKTPEARAQVAQAVAEAIRAYLE</sequence>
<dbReference type="Gene3D" id="3.40.630.40">
    <property type="entry name" value="Zn-dependent exopeptidases"/>
    <property type="match status" value="1"/>
</dbReference>
<organism evidence="3 4">
    <name type="scientific">Thermus oshimai JL-2</name>
    <dbReference type="NCBI Taxonomy" id="751945"/>
    <lineage>
        <taxon>Bacteria</taxon>
        <taxon>Thermotogati</taxon>
        <taxon>Deinococcota</taxon>
        <taxon>Deinococci</taxon>
        <taxon>Thermales</taxon>
        <taxon>Thermaceae</taxon>
        <taxon>Thermus</taxon>
    </lineage>
</organism>
<keyword evidence="4" id="KW-1185">Reference proteome</keyword>